<dbReference type="InterPro" id="IPR016032">
    <property type="entry name" value="Sig_transdc_resp-reg_C-effctor"/>
</dbReference>
<gene>
    <name evidence="2" type="ORF">GCM10022419_082970</name>
</gene>
<dbReference type="InterPro" id="IPR000792">
    <property type="entry name" value="Tscrpt_reg_LuxR_C"/>
</dbReference>
<feature type="domain" description="HTH luxR-type" evidence="1">
    <location>
        <begin position="144"/>
        <end position="201"/>
    </location>
</feature>
<protein>
    <submittedName>
        <fullName evidence="2">Response regulator transcription factor</fullName>
    </submittedName>
</protein>
<organism evidence="2 3">
    <name type="scientific">Nonomuraea rosea</name>
    <dbReference type="NCBI Taxonomy" id="638574"/>
    <lineage>
        <taxon>Bacteria</taxon>
        <taxon>Bacillati</taxon>
        <taxon>Actinomycetota</taxon>
        <taxon>Actinomycetes</taxon>
        <taxon>Streptosporangiales</taxon>
        <taxon>Streptosporangiaceae</taxon>
        <taxon>Nonomuraea</taxon>
    </lineage>
</organism>
<name>A0ABP6YRU8_9ACTN</name>
<dbReference type="Proteomes" id="UP001500630">
    <property type="component" value="Unassembled WGS sequence"/>
</dbReference>
<evidence type="ECO:0000259" key="1">
    <source>
        <dbReference type="SMART" id="SM00421"/>
    </source>
</evidence>
<dbReference type="Gene3D" id="1.10.10.10">
    <property type="entry name" value="Winged helix-like DNA-binding domain superfamily/Winged helix DNA-binding domain"/>
    <property type="match status" value="1"/>
</dbReference>
<dbReference type="EMBL" id="BAABDQ010000024">
    <property type="protein sequence ID" value="GAA3588083.1"/>
    <property type="molecule type" value="Genomic_DNA"/>
</dbReference>
<evidence type="ECO:0000313" key="3">
    <source>
        <dbReference type="Proteomes" id="UP001500630"/>
    </source>
</evidence>
<proteinExistence type="predicted"/>
<dbReference type="SMART" id="SM00421">
    <property type="entry name" value="HTH_LUXR"/>
    <property type="match status" value="1"/>
</dbReference>
<evidence type="ECO:0000313" key="2">
    <source>
        <dbReference type="EMBL" id="GAA3588083.1"/>
    </source>
</evidence>
<accession>A0ABP6YRU8</accession>
<keyword evidence="3" id="KW-1185">Reference proteome</keyword>
<comment type="caution">
    <text evidence="2">The sequence shown here is derived from an EMBL/GenBank/DDBJ whole genome shotgun (WGS) entry which is preliminary data.</text>
</comment>
<sequence>MARAGHLFATVKDEFVCAARDLNTWGQPEAREAVNRRVSAVGHVAFTVRKLLTPAALADEDGRRHLRQIIARGAQVRISASPLPCETIVIDRSFAILAEAVPASGGPREYTVTNTPSVVGGVWSLLEAAWQAATGFDDYLRSDRPQLDAGGRAVLRMLGDGHTDESAARRLGLSLRTYRRRVAELLAVLEAGSRFQAGVRAGELGLTG</sequence>
<dbReference type="SUPFAM" id="SSF46894">
    <property type="entry name" value="C-terminal effector domain of the bipartite response regulators"/>
    <property type="match status" value="1"/>
</dbReference>
<reference evidence="3" key="1">
    <citation type="journal article" date="2019" name="Int. J. Syst. Evol. Microbiol.">
        <title>The Global Catalogue of Microorganisms (GCM) 10K type strain sequencing project: providing services to taxonomists for standard genome sequencing and annotation.</title>
        <authorList>
            <consortium name="The Broad Institute Genomics Platform"/>
            <consortium name="The Broad Institute Genome Sequencing Center for Infectious Disease"/>
            <person name="Wu L."/>
            <person name="Ma J."/>
        </authorList>
    </citation>
    <scope>NUCLEOTIDE SEQUENCE [LARGE SCALE GENOMIC DNA]</scope>
    <source>
        <strain evidence="3">JCM 17326</strain>
    </source>
</reference>
<dbReference type="InterPro" id="IPR036388">
    <property type="entry name" value="WH-like_DNA-bd_sf"/>
</dbReference>